<dbReference type="InterPro" id="IPR015421">
    <property type="entry name" value="PyrdxlP-dep_Trfase_major"/>
</dbReference>
<gene>
    <name evidence="2" type="ORF">BOLC3T17963H</name>
</gene>
<feature type="region of interest" description="Disordered" evidence="1">
    <location>
        <begin position="1"/>
        <end position="23"/>
    </location>
</feature>
<dbReference type="AlphaFoldDB" id="A0A3P6BDN0"/>
<sequence>MAAVVTGLSLPDSPEPPDPPDPPSTLTILATSVSIVVELSTLTYLDLKVTDLNLSNQIFKELPLSKDFGLMNQCRCHTTPYCSMQTFYHHHFNLWPWTASLSPSQTVVSLHLTRSTPSHAADSYCRFPPSLTASSSHHLSQTPDLFYSTFLLTFQECVLQIASQALEFRAAGSVDIIPSSLSLPLDQVMHLYLNSPIPIASSYFHKTYGGSLMSIATNASMFVLFKGSAFRCIVTSAFIADFRIDILAQCAVPISGVGLLSVADNPQLDFPLLSITEVECRGPLFIFSVLSFSSGFVVSFFEHLLLSWRVNLVWYYNNALGRPEKKKFIARKKSSQSAYKCGVMIFRLQVLHQNFDLPAPFVLHIDCPHYCRFHHPGEIKEDFSIRLAKNLEDLIIKEGPETLILHNDNCSFMDTKRGFKGHAEPPFKEKIKELIENGTLKKSREVPHAKAVAKSFEKPCAKSKFTILITMSDHDSEDKESLPNSQSPVKASMEKLVQVSGQPPQVVLVNKMRALNHHAPLTVAIVPMTPSLRTNTKSQHKYVNYKCHSRCYYNHLVVT</sequence>
<dbReference type="EMBL" id="LR031872">
    <property type="protein sequence ID" value="VDC94621.1"/>
    <property type="molecule type" value="Genomic_DNA"/>
</dbReference>
<name>A0A3P6BDN0_BRAOL</name>
<protein>
    <submittedName>
        <fullName evidence="2">Uncharacterized protein</fullName>
    </submittedName>
</protein>
<feature type="compositionally biased region" description="Pro residues" evidence="1">
    <location>
        <begin position="13"/>
        <end position="23"/>
    </location>
</feature>
<proteinExistence type="predicted"/>
<evidence type="ECO:0000256" key="1">
    <source>
        <dbReference type="SAM" id="MobiDB-lite"/>
    </source>
</evidence>
<dbReference type="Gene3D" id="3.40.640.10">
    <property type="entry name" value="Type I PLP-dependent aspartate aminotransferase-like (Major domain)"/>
    <property type="match status" value="1"/>
</dbReference>
<accession>A0A3P6BDN0</accession>
<dbReference type="SMR" id="A0A3P6BDN0"/>
<organism evidence="2">
    <name type="scientific">Brassica oleracea</name>
    <name type="common">Wild cabbage</name>
    <dbReference type="NCBI Taxonomy" id="3712"/>
    <lineage>
        <taxon>Eukaryota</taxon>
        <taxon>Viridiplantae</taxon>
        <taxon>Streptophyta</taxon>
        <taxon>Embryophyta</taxon>
        <taxon>Tracheophyta</taxon>
        <taxon>Spermatophyta</taxon>
        <taxon>Magnoliopsida</taxon>
        <taxon>eudicotyledons</taxon>
        <taxon>Gunneridae</taxon>
        <taxon>Pentapetalae</taxon>
        <taxon>rosids</taxon>
        <taxon>malvids</taxon>
        <taxon>Brassicales</taxon>
        <taxon>Brassicaceae</taxon>
        <taxon>Brassiceae</taxon>
        <taxon>Brassica</taxon>
    </lineage>
</organism>
<reference evidence="2" key="1">
    <citation type="submission" date="2018-11" db="EMBL/GenBank/DDBJ databases">
        <authorList>
            <consortium name="Genoscope - CEA"/>
            <person name="William W."/>
        </authorList>
    </citation>
    <scope>NUCLEOTIDE SEQUENCE</scope>
</reference>
<evidence type="ECO:0000313" key="2">
    <source>
        <dbReference type="EMBL" id="VDC94621.1"/>
    </source>
</evidence>